<protein>
    <recommendedName>
        <fullName evidence="7">Bifunctional inhibitor/plant lipid transfer protein/seed storage helical domain-containing protein</fullName>
    </recommendedName>
</protein>
<organism evidence="8 9">
    <name type="scientific">Physcomitrium patens</name>
    <name type="common">Spreading-leaved earth moss</name>
    <name type="synonym">Physcomitrella patens</name>
    <dbReference type="NCBI Taxonomy" id="3218"/>
    <lineage>
        <taxon>Eukaryota</taxon>
        <taxon>Viridiplantae</taxon>
        <taxon>Streptophyta</taxon>
        <taxon>Embryophyta</taxon>
        <taxon>Bryophyta</taxon>
        <taxon>Bryophytina</taxon>
        <taxon>Bryopsida</taxon>
        <taxon>Funariidae</taxon>
        <taxon>Funariales</taxon>
        <taxon>Funariaceae</taxon>
        <taxon>Physcomitrium</taxon>
    </lineage>
</organism>
<evidence type="ECO:0000256" key="4">
    <source>
        <dbReference type="ARBA" id="ARBA00023180"/>
    </source>
</evidence>
<dbReference type="InParanoid" id="A0A7I4ASH4"/>
<accession>A0A7I4ASH4</accession>
<keyword evidence="4" id="KW-0325">Glycoprotein</keyword>
<keyword evidence="6" id="KW-0472">Membrane</keyword>
<keyword evidence="6" id="KW-0812">Transmembrane</keyword>
<dbReference type="PRINTS" id="PR00382">
    <property type="entry name" value="LIPIDTRNSFER"/>
</dbReference>
<evidence type="ECO:0000313" key="8">
    <source>
        <dbReference type="EnsemblPlants" id="Pp3c14_3810V3.3"/>
    </source>
</evidence>
<feature type="domain" description="Bifunctional inhibitor/plant lipid transfer protein/seed storage helical" evidence="7">
    <location>
        <begin position="164"/>
        <end position="242"/>
    </location>
</feature>
<dbReference type="InterPro" id="IPR000528">
    <property type="entry name" value="Plant_nsLTP"/>
</dbReference>
<dbReference type="AlphaFoldDB" id="A0A7I4ASH4"/>
<dbReference type="Gene3D" id="1.10.110.10">
    <property type="entry name" value="Plant lipid-transfer and hydrophobic proteins"/>
    <property type="match status" value="1"/>
</dbReference>
<name>A0A7I4ASH4_PHYPA</name>
<dbReference type="SUPFAM" id="SSF47699">
    <property type="entry name" value="Bifunctional inhibitor/lipid-transfer protein/seed storage 2S albumin"/>
    <property type="match status" value="1"/>
</dbReference>
<reference evidence="8 9" key="1">
    <citation type="journal article" date="2008" name="Science">
        <title>The Physcomitrella genome reveals evolutionary insights into the conquest of land by plants.</title>
        <authorList>
            <person name="Rensing S."/>
            <person name="Lang D."/>
            <person name="Zimmer A."/>
            <person name="Terry A."/>
            <person name="Salamov A."/>
            <person name="Shapiro H."/>
            <person name="Nishiyama T."/>
            <person name="Perroud P.-F."/>
            <person name="Lindquist E."/>
            <person name="Kamisugi Y."/>
            <person name="Tanahashi T."/>
            <person name="Sakakibara K."/>
            <person name="Fujita T."/>
            <person name="Oishi K."/>
            <person name="Shin-I T."/>
            <person name="Kuroki Y."/>
            <person name="Toyoda A."/>
            <person name="Suzuki Y."/>
            <person name="Hashimoto A."/>
            <person name="Yamaguchi K."/>
            <person name="Sugano A."/>
            <person name="Kohara Y."/>
            <person name="Fujiyama A."/>
            <person name="Anterola A."/>
            <person name="Aoki S."/>
            <person name="Ashton N."/>
            <person name="Barbazuk W.B."/>
            <person name="Barker E."/>
            <person name="Bennetzen J."/>
            <person name="Bezanilla M."/>
            <person name="Blankenship R."/>
            <person name="Cho S.H."/>
            <person name="Dutcher S."/>
            <person name="Estelle M."/>
            <person name="Fawcett J.A."/>
            <person name="Gundlach H."/>
            <person name="Hanada K."/>
            <person name="Heyl A."/>
            <person name="Hicks K.A."/>
            <person name="Hugh J."/>
            <person name="Lohr M."/>
            <person name="Mayer K."/>
            <person name="Melkozernov A."/>
            <person name="Murata T."/>
            <person name="Nelson D."/>
            <person name="Pils B."/>
            <person name="Prigge M."/>
            <person name="Reiss B."/>
            <person name="Renner T."/>
            <person name="Rombauts S."/>
            <person name="Rushton P."/>
            <person name="Sanderfoot A."/>
            <person name="Schween G."/>
            <person name="Shiu S.-H."/>
            <person name="Stueber K."/>
            <person name="Theodoulou F.L."/>
            <person name="Tu H."/>
            <person name="Van de Peer Y."/>
            <person name="Verrier P.J."/>
            <person name="Waters E."/>
            <person name="Wood A."/>
            <person name="Yang L."/>
            <person name="Cove D."/>
            <person name="Cuming A."/>
            <person name="Hasebe M."/>
            <person name="Lucas S."/>
            <person name="Mishler D.B."/>
            <person name="Reski R."/>
            <person name="Grigoriev I."/>
            <person name="Quatrano R.S."/>
            <person name="Boore J.L."/>
        </authorList>
    </citation>
    <scope>NUCLEOTIDE SEQUENCE [LARGE SCALE GENOMIC DNA]</scope>
    <source>
        <strain evidence="8 9">cv. Gransden 2004</strain>
    </source>
</reference>
<dbReference type="CDD" id="cd00010">
    <property type="entry name" value="AAI_LTSS"/>
    <property type="match status" value="1"/>
</dbReference>
<dbReference type="Gramene" id="Pp3c14_3810V3.3">
    <property type="protein sequence ID" value="Pp3c14_3810V3.3"/>
    <property type="gene ID" value="Pp3c14_3810"/>
</dbReference>
<evidence type="ECO:0000256" key="3">
    <source>
        <dbReference type="ARBA" id="ARBA00023157"/>
    </source>
</evidence>
<evidence type="ECO:0000256" key="2">
    <source>
        <dbReference type="ARBA" id="ARBA00022729"/>
    </source>
</evidence>
<evidence type="ECO:0000259" key="7">
    <source>
        <dbReference type="SMART" id="SM00499"/>
    </source>
</evidence>
<dbReference type="Pfam" id="PF14368">
    <property type="entry name" value="LTP_2"/>
    <property type="match status" value="1"/>
</dbReference>
<feature type="transmembrane region" description="Helical" evidence="6">
    <location>
        <begin position="112"/>
        <end position="132"/>
    </location>
</feature>
<dbReference type="SMART" id="SM00499">
    <property type="entry name" value="AAI"/>
    <property type="match status" value="1"/>
</dbReference>
<dbReference type="InterPro" id="IPR036312">
    <property type="entry name" value="Bifun_inhib/LTP/seed_sf"/>
</dbReference>
<proteinExistence type="inferred from homology"/>
<feature type="transmembrane region" description="Helical" evidence="6">
    <location>
        <begin position="139"/>
        <end position="158"/>
    </location>
</feature>
<keyword evidence="2" id="KW-0732">Signal</keyword>
<dbReference type="GO" id="GO:0008289">
    <property type="term" value="F:lipid binding"/>
    <property type="evidence" value="ECO:0007669"/>
    <property type="project" value="InterPro"/>
</dbReference>
<dbReference type="GO" id="GO:0006869">
    <property type="term" value="P:lipid transport"/>
    <property type="evidence" value="ECO:0007669"/>
    <property type="project" value="InterPro"/>
</dbReference>
<dbReference type="Proteomes" id="UP000006727">
    <property type="component" value="Chromosome 14"/>
</dbReference>
<dbReference type="EMBL" id="ABEU02000014">
    <property type="status" value="NOT_ANNOTATED_CDS"/>
    <property type="molecule type" value="Genomic_DNA"/>
</dbReference>
<dbReference type="PANTHER" id="PTHR33044">
    <property type="entry name" value="BIFUNCTIONAL INHIBITOR/LIPID-TRANSFER PROTEIN/SEED STORAGE 2S ALBUMIN SUPERFAMILY PROTEIN-RELATED"/>
    <property type="match status" value="1"/>
</dbReference>
<keyword evidence="9" id="KW-1185">Reference proteome</keyword>
<dbReference type="InterPro" id="IPR043325">
    <property type="entry name" value="LTSS"/>
</dbReference>
<keyword evidence="3" id="KW-1015">Disulfide bond</keyword>
<reference evidence="8 9" key="2">
    <citation type="journal article" date="2018" name="Plant J.">
        <title>The Physcomitrella patens chromosome-scale assembly reveals moss genome structure and evolution.</title>
        <authorList>
            <person name="Lang D."/>
            <person name="Ullrich K.K."/>
            <person name="Murat F."/>
            <person name="Fuchs J."/>
            <person name="Jenkins J."/>
            <person name="Haas F.B."/>
            <person name="Piednoel M."/>
            <person name="Gundlach H."/>
            <person name="Van Bel M."/>
            <person name="Meyberg R."/>
            <person name="Vives C."/>
            <person name="Morata J."/>
            <person name="Symeonidi A."/>
            <person name="Hiss M."/>
            <person name="Muchero W."/>
            <person name="Kamisugi Y."/>
            <person name="Saleh O."/>
            <person name="Blanc G."/>
            <person name="Decker E.L."/>
            <person name="van Gessel N."/>
            <person name="Grimwood J."/>
            <person name="Hayes R.D."/>
            <person name="Graham S.W."/>
            <person name="Gunter L.E."/>
            <person name="McDaniel S.F."/>
            <person name="Hoernstein S.N.W."/>
            <person name="Larsson A."/>
            <person name="Li F.W."/>
            <person name="Perroud P.F."/>
            <person name="Phillips J."/>
            <person name="Ranjan P."/>
            <person name="Rokshar D.S."/>
            <person name="Rothfels C.J."/>
            <person name="Schneider L."/>
            <person name="Shu S."/>
            <person name="Stevenson D.W."/>
            <person name="Thummler F."/>
            <person name="Tillich M."/>
            <person name="Villarreal Aguilar J.C."/>
            <person name="Widiez T."/>
            <person name="Wong G.K."/>
            <person name="Wymore A."/>
            <person name="Zhang Y."/>
            <person name="Zimmer A.D."/>
            <person name="Quatrano R.S."/>
            <person name="Mayer K.F.X."/>
            <person name="Goodstein D."/>
            <person name="Casacuberta J.M."/>
            <person name="Vandepoele K."/>
            <person name="Reski R."/>
            <person name="Cuming A.C."/>
            <person name="Tuskan G.A."/>
            <person name="Maumus F."/>
            <person name="Salse J."/>
            <person name="Schmutz J."/>
            <person name="Rensing S.A."/>
        </authorList>
    </citation>
    <scope>NUCLEOTIDE SEQUENCE [LARGE SCALE GENOMIC DNA]</scope>
    <source>
        <strain evidence="8 9">cv. Gransden 2004</strain>
    </source>
</reference>
<dbReference type="EnsemblPlants" id="Pp3c14_3810V3.3">
    <property type="protein sequence ID" value="Pp3c14_3810V3.3"/>
    <property type="gene ID" value="Pp3c14_3810"/>
</dbReference>
<sequence length="298" mass="31506">MLFDHFVELHNNSTVIFVLVEVARLIIPSKLMRWHKGFSKAGSMIPHKRVCGCPSPDTRRICIFAGVPSTPQEKNCFFFFLFFVWYFKPAALRGDIQIPPLHKDQFSVVTPVAPFVFLVVFVSTAVLVLFQVAMSRPGMVIPVTVLVMMMVVGVTPATTPAADCNAATASLSPCFEYVTGTGATPPKECCSGLSTLNANSPSCLCQLITQLNGSSSAASSVNITKGLSLPKDCSITLVTTNCPALANLPLSPPAGTTTTPMTGSSGPAAAPGPSSDVSRLLPSSWIMALAIAGVHALF</sequence>
<feature type="region of interest" description="Disordered" evidence="5">
    <location>
        <begin position="253"/>
        <end position="275"/>
    </location>
</feature>
<comment type="similarity">
    <text evidence="1">Belongs to the plant LTP family.</text>
</comment>
<evidence type="ECO:0000256" key="5">
    <source>
        <dbReference type="SAM" id="MobiDB-lite"/>
    </source>
</evidence>
<gene>
    <name evidence="8" type="primary">LOC112291087</name>
</gene>
<evidence type="ECO:0000256" key="1">
    <source>
        <dbReference type="ARBA" id="ARBA00009748"/>
    </source>
</evidence>
<evidence type="ECO:0000313" key="9">
    <source>
        <dbReference type="Proteomes" id="UP000006727"/>
    </source>
</evidence>
<evidence type="ECO:0000256" key="6">
    <source>
        <dbReference type="SAM" id="Phobius"/>
    </source>
</evidence>
<reference evidence="8" key="3">
    <citation type="submission" date="2020-12" db="UniProtKB">
        <authorList>
            <consortium name="EnsemblPlants"/>
        </authorList>
    </citation>
    <scope>IDENTIFICATION</scope>
</reference>
<dbReference type="InterPro" id="IPR016140">
    <property type="entry name" value="Bifunc_inhib/LTP/seed_store"/>
</dbReference>
<dbReference type="FunCoup" id="A0A7I4ASH4">
    <property type="interactions" value="319"/>
</dbReference>
<keyword evidence="6" id="KW-1133">Transmembrane helix</keyword>